<keyword evidence="1" id="KW-0285">Flavoprotein</keyword>
<reference evidence="4" key="1">
    <citation type="journal article" date="2020" name="Stud. Mycol.">
        <title>101 Dothideomycetes genomes: a test case for predicting lifestyles and emergence of pathogens.</title>
        <authorList>
            <person name="Haridas S."/>
            <person name="Albert R."/>
            <person name="Binder M."/>
            <person name="Bloem J."/>
            <person name="Labutti K."/>
            <person name="Salamov A."/>
            <person name="Andreopoulos B."/>
            <person name="Baker S."/>
            <person name="Barry K."/>
            <person name="Bills G."/>
            <person name="Bluhm B."/>
            <person name="Cannon C."/>
            <person name="Castanera R."/>
            <person name="Culley D."/>
            <person name="Daum C."/>
            <person name="Ezra D."/>
            <person name="Gonzalez J."/>
            <person name="Henrissat B."/>
            <person name="Kuo A."/>
            <person name="Liang C."/>
            <person name="Lipzen A."/>
            <person name="Lutzoni F."/>
            <person name="Magnuson J."/>
            <person name="Mondo S."/>
            <person name="Nolan M."/>
            <person name="Ohm R."/>
            <person name="Pangilinan J."/>
            <person name="Park H.-J."/>
            <person name="Ramirez L."/>
            <person name="Alfaro M."/>
            <person name="Sun H."/>
            <person name="Tritt A."/>
            <person name="Yoshinaga Y."/>
            <person name="Zwiers L.-H."/>
            <person name="Turgeon B."/>
            <person name="Goodwin S."/>
            <person name="Spatafora J."/>
            <person name="Crous P."/>
            <person name="Grigoriev I."/>
        </authorList>
    </citation>
    <scope>NUCLEOTIDE SEQUENCE</scope>
    <source>
        <strain evidence="4">ATCC 36951</strain>
    </source>
</reference>
<protein>
    <recommendedName>
        <fullName evidence="6">FAD/NAD(P)-binding domain-containing protein</fullName>
    </recommendedName>
</protein>
<dbReference type="InterPro" id="IPR036188">
    <property type="entry name" value="FAD/NAD-bd_sf"/>
</dbReference>
<dbReference type="Pfam" id="PF00743">
    <property type="entry name" value="FMO-like"/>
    <property type="match status" value="1"/>
</dbReference>
<dbReference type="InterPro" id="IPR050982">
    <property type="entry name" value="Auxin_biosynth/cation_transpt"/>
</dbReference>
<evidence type="ECO:0000313" key="4">
    <source>
        <dbReference type="EMBL" id="KAF2169740.1"/>
    </source>
</evidence>
<gene>
    <name evidence="4" type="ORF">M409DRAFT_20155</name>
</gene>
<evidence type="ECO:0000256" key="2">
    <source>
        <dbReference type="ARBA" id="ARBA00022827"/>
    </source>
</evidence>
<keyword evidence="3" id="KW-0560">Oxidoreductase</keyword>
<dbReference type="PANTHER" id="PTHR43539">
    <property type="entry name" value="FLAVIN-BINDING MONOOXYGENASE-LIKE PROTEIN (AFU_ORTHOLOGUE AFUA_4G09220)"/>
    <property type="match status" value="1"/>
</dbReference>
<dbReference type="PANTHER" id="PTHR43539:SF68">
    <property type="entry name" value="FLAVIN-BINDING MONOOXYGENASE-LIKE PROTEIN (AFU_ORTHOLOGUE AFUA_4G09220)"/>
    <property type="match status" value="1"/>
</dbReference>
<evidence type="ECO:0008006" key="6">
    <source>
        <dbReference type="Google" id="ProtNLM"/>
    </source>
</evidence>
<sequence>MEPENAWKSIPLTEHPATLPKVNIPDSTDCTEVAKSTLQQLYKPNIRSLADNAIWRDSFAFSGTFRTFFGPDKILQTWQDLTKQSMPNEFQIDDGSPFIMRLGPEMSWIQATFSFHIHGARPSRCSGTIGISPANASTNSDWRIWLLCTVLEQPEGFPDVDRLETAPKEVPNSNVSDSAICQYAMNGSHSITAEDSKSLSLDCLVVGAGIGGLCMAARLKALGLSYIVVEKHEEIGDVWTKDRYDSVRLHTSKHYNQMPGTPPTFGKDDPYLLTGQQLSDGFKRFAEMFGVNTNVMTSTCLEKAEYNERERVWSAQLKRQGQALRIRSKHIVLAIGDMGHKPNVPMYEDHDTYKGDIIHARAWKNATPWKGKRGVVIGSANSAHDVISDMDKSDFESITLIQRSRAFVLPGSTFSALVDPVYNENTLTDVSDRILLSLPLSIQRLEAMAGIRAMADLNPTKFDQMEANGFKTRRYGDLWGQIYESQGKHFFDIGAGDLIANGRVKVRSDALPVAYTESGLLLDDGTRIDADVVVFATGYTSNFRSTTHEIFGPEVSRHLRPFWGLDAEGEVLGAWRQTGHHGIWYTGHGFAHARYYSRFVAIQIKADILGQPFEAYETQ</sequence>
<dbReference type="RefSeq" id="XP_033670629.1">
    <property type="nucleotide sequence ID" value="XM_033805252.1"/>
</dbReference>
<dbReference type="OrthoDB" id="74360at2759"/>
<dbReference type="SUPFAM" id="SSF51905">
    <property type="entry name" value="FAD/NAD(P)-binding domain"/>
    <property type="match status" value="1"/>
</dbReference>
<dbReference type="EMBL" id="ML993587">
    <property type="protein sequence ID" value="KAF2169740.1"/>
    <property type="molecule type" value="Genomic_DNA"/>
</dbReference>
<dbReference type="GeneID" id="54558524"/>
<name>A0A6A6CU99_ZASCE</name>
<accession>A0A6A6CU99</accession>
<keyword evidence="2" id="KW-0274">FAD</keyword>
<dbReference type="Proteomes" id="UP000799537">
    <property type="component" value="Unassembled WGS sequence"/>
</dbReference>
<proteinExistence type="predicted"/>
<organism evidence="4 5">
    <name type="scientific">Zasmidium cellare ATCC 36951</name>
    <dbReference type="NCBI Taxonomy" id="1080233"/>
    <lineage>
        <taxon>Eukaryota</taxon>
        <taxon>Fungi</taxon>
        <taxon>Dikarya</taxon>
        <taxon>Ascomycota</taxon>
        <taxon>Pezizomycotina</taxon>
        <taxon>Dothideomycetes</taxon>
        <taxon>Dothideomycetidae</taxon>
        <taxon>Mycosphaerellales</taxon>
        <taxon>Mycosphaerellaceae</taxon>
        <taxon>Zasmidium</taxon>
    </lineage>
</organism>
<keyword evidence="5" id="KW-1185">Reference proteome</keyword>
<evidence type="ECO:0000256" key="3">
    <source>
        <dbReference type="ARBA" id="ARBA00023002"/>
    </source>
</evidence>
<dbReference type="AlphaFoldDB" id="A0A6A6CU99"/>
<dbReference type="GO" id="GO:0050661">
    <property type="term" value="F:NADP binding"/>
    <property type="evidence" value="ECO:0007669"/>
    <property type="project" value="InterPro"/>
</dbReference>
<dbReference type="InterPro" id="IPR020946">
    <property type="entry name" value="Flavin_mOase-like"/>
</dbReference>
<evidence type="ECO:0000313" key="5">
    <source>
        <dbReference type="Proteomes" id="UP000799537"/>
    </source>
</evidence>
<evidence type="ECO:0000256" key="1">
    <source>
        <dbReference type="ARBA" id="ARBA00022630"/>
    </source>
</evidence>
<dbReference type="Gene3D" id="3.50.50.60">
    <property type="entry name" value="FAD/NAD(P)-binding domain"/>
    <property type="match status" value="1"/>
</dbReference>
<dbReference type="GO" id="GO:0004499">
    <property type="term" value="F:N,N-dimethylaniline monooxygenase activity"/>
    <property type="evidence" value="ECO:0007669"/>
    <property type="project" value="InterPro"/>
</dbReference>
<dbReference type="GO" id="GO:0050660">
    <property type="term" value="F:flavin adenine dinucleotide binding"/>
    <property type="evidence" value="ECO:0007669"/>
    <property type="project" value="InterPro"/>
</dbReference>